<feature type="transmembrane region" description="Helical" evidence="1">
    <location>
        <begin position="6"/>
        <end position="29"/>
    </location>
</feature>
<keyword evidence="1" id="KW-0812">Transmembrane</keyword>
<sequence length="218" mass="25926">MSHQLKLALGISAIVVFCLGFLVYFGILIKVRLIRKKYIHQDEQKLLMQLQQIRDDLGTLPYTLKEAFGSKAQDWDIEFLINTIYLNNYQNVLLVSKYDNFVFAAISEKTKKSLFYLPDYFNGLNWNETVEKFPTQFHHQPKIYSQQDLDCAIFYDGFNSNLEIFNNYYQKLNDNGLLIINQKNIPSKELKLFIATLKEKQIKWEIVFYKQKYLYIKK</sequence>
<gene>
    <name evidence="2" type="ORF">V2E24_01040</name>
</gene>
<evidence type="ECO:0000313" key="3">
    <source>
        <dbReference type="Proteomes" id="UP001344817"/>
    </source>
</evidence>
<protein>
    <submittedName>
        <fullName evidence="2">Uncharacterized protein</fullName>
    </submittedName>
</protein>
<organism evidence="2 3">
    <name type="scientific">Mycoplasmopsis ciconiae</name>
    <dbReference type="NCBI Taxonomy" id="561067"/>
    <lineage>
        <taxon>Bacteria</taxon>
        <taxon>Bacillati</taxon>
        <taxon>Mycoplasmatota</taxon>
        <taxon>Mycoplasmoidales</taxon>
        <taxon>Metamycoplasmataceae</taxon>
        <taxon>Mycoplasmopsis</taxon>
    </lineage>
</organism>
<keyword evidence="1" id="KW-1133">Transmembrane helix</keyword>
<evidence type="ECO:0000256" key="1">
    <source>
        <dbReference type="SAM" id="Phobius"/>
    </source>
</evidence>
<evidence type="ECO:0000313" key="2">
    <source>
        <dbReference type="EMBL" id="MEE3928162.1"/>
    </source>
</evidence>
<dbReference type="RefSeq" id="WP_330500574.1">
    <property type="nucleotide sequence ID" value="NZ_JAZDWZ010000002.1"/>
</dbReference>
<name>A0ABU7ML31_9BACT</name>
<dbReference type="Proteomes" id="UP001344817">
    <property type="component" value="Unassembled WGS sequence"/>
</dbReference>
<comment type="caution">
    <text evidence="2">The sequence shown here is derived from an EMBL/GenBank/DDBJ whole genome shotgun (WGS) entry which is preliminary data.</text>
</comment>
<dbReference type="EMBL" id="JAZDWZ010000002">
    <property type="protein sequence ID" value="MEE3928162.1"/>
    <property type="molecule type" value="Genomic_DNA"/>
</dbReference>
<reference evidence="2" key="1">
    <citation type="submission" date="2024-01" db="EMBL/GenBank/DDBJ databases">
        <title>Genome sequence of Mycoplasma ciconiae type strain DSM 25251.</title>
        <authorList>
            <person name="Spergser J."/>
        </authorList>
    </citation>
    <scope>NUCLEOTIDE SEQUENCE [LARGE SCALE GENOMIC DNA]</scope>
    <source>
        <strain evidence="2">DSM 25251</strain>
    </source>
</reference>
<dbReference type="NCBIfam" id="NF045844">
    <property type="entry name" value="BC85_0335_fam"/>
    <property type="match status" value="1"/>
</dbReference>
<proteinExistence type="predicted"/>
<keyword evidence="1" id="KW-0472">Membrane</keyword>
<accession>A0ABU7ML31</accession>
<keyword evidence="3" id="KW-1185">Reference proteome</keyword>